<keyword evidence="5 6" id="KW-0472">Membrane</keyword>
<evidence type="ECO:0008006" key="11">
    <source>
        <dbReference type="Google" id="ProtNLM"/>
    </source>
</evidence>
<feature type="transmembrane region" description="Helical" evidence="6">
    <location>
        <begin position="133"/>
        <end position="153"/>
    </location>
</feature>
<keyword evidence="2" id="KW-0813">Transport</keyword>
<evidence type="ECO:0000256" key="6">
    <source>
        <dbReference type="SAM" id="Phobius"/>
    </source>
</evidence>
<accession>A0A8J5I3G3</accession>
<dbReference type="InterPro" id="IPR013525">
    <property type="entry name" value="ABC2_TM"/>
</dbReference>
<feature type="domain" description="ABC-2 type transporter transmembrane" evidence="7">
    <location>
        <begin position="111"/>
        <end position="291"/>
    </location>
</feature>
<keyword evidence="4 6" id="KW-1133">Transmembrane helix</keyword>
<dbReference type="EMBL" id="JAENGY010002381">
    <property type="protein sequence ID" value="KAG6944398.1"/>
    <property type="molecule type" value="Genomic_DNA"/>
</dbReference>
<feature type="transmembrane region" description="Helical" evidence="6">
    <location>
        <begin position="311"/>
        <end position="331"/>
    </location>
</feature>
<sequence length="341" mass="37836">MVFFGQLGEDSKNLINYFEAYPEVNPIKPGYNPATWMLECIGAGVGGGKAAAAGADPSQSLDFADRFLVSDQKVLMEEDLDQEGVLYPSSHLPELTFDTKRASKSSTQFNLLCLFAIIYQGTDYTTYTGAYAGVGLIFVSSLFLGIIGFNNVIPVAAEERTAFYQERASQTYNALWYFIAGTLVEIPYIFVASLVFCIIFFPSIGFTGYATFVYYWLVISLNTLVFVYLGQLMVLALPSVAVAATLGSLFSGIFLLFAGYNPPASSIPTGYKWVHYISPPTYTIAILVALVFAAAPMEYVENNFDMKHDDIWRNVMILLILIVAFRVLSLFSPRYINHLKR</sequence>
<name>A0A8J5I3G3_9STRA</name>
<feature type="transmembrane region" description="Helical" evidence="6">
    <location>
        <begin position="174"/>
        <end position="201"/>
    </location>
</feature>
<reference evidence="9" key="1">
    <citation type="submission" date="2021-01" db="EMBL/GenBank/DDBJ databases">
        <title>Phytophthora aleatoria, a newly-described species from Pinus radiata is distinct from Phytophthora cactorum isolates based on comparative genomics.</title>
        <authorList>
            <person name="Mcdougal R."/>
            <person name="Panda P."/>
            <person name="Williams N."/>
            <person name="Studholme D.J."/>
        </authorList>
    </citation>
    <scope>NUCLEOTIDE SEQUENCE</scope>
    <source>
        <strain evidence="9">NZFS 4037</strain>
    </source>
</reference>
<protein>
    <recommendedName>
        <fullName evidence="11">ABC-2 type transporter domain-containing protein</fullName>
    </recommendedName>
</protein>
<dbReference type="GO" id="GO:0016020">
    <property type="term" value="C:membrane"/>
    <property type="evidence" value="ECO:0007669"/>
    <property type="project" value="UniProtKB-SubCell"/>
</dbReference>
<dbReference type="Proteomes" id="UP000709295">
    <property type="component" value="Unassembled WGS sequence"/>
</dbReference>
<evidence type="ECO:0000259" key="8">
    <source>
        <dbReference type="Pfam" id="PF06422"/>
    </source>
</evidence>
<keyword evidence="3 6" id="KW-0812">Transmembrane</keyword>
<feature type="transmembrane region" description="Helical" evidence="6">
    <location>
        <begin position="280"/>
        <end position="299"/>
    </location>
</feature>
<organism evidence="9 10">
    <name type="scientific">Phytophthora aleatoria</name>
    <dbReference type="NCBI Taxonomy" id="2496075"/>
    <lineage>
        <taxon>Eukaryota</taxon>
        <taxon>Sar</taxon>
        <taxon>Stramenopiles</taxon>
        <taxon>Oomycota</taxon>
        <taxon>Peronosporomycetes</taxon>
        <taxon>Peronosporales</taxon>
        <taxon>Peronosporaceae</taxon>
        <taxon>Phytophthora</taxon>
    </lineage>
</organism>
<evidence type="ECO:0000313" key="9">
    <source>
        <dbReference type="EMBL" id="KAG6944398.1"/>
    </source>
</evidence>
<dbReference type="Pfam" id="PF06422">
    <property type="entry name" value="PDR_CDR"/>
    <property type="match status" value="1"/>
</dbReference>
<evidence type="ECO:0000256" key="2">
    <source>
        <dbReference type="ARBA" id="ARBA00022448"/>
    </source>
</evidence>
<gene>
    <name evidence="9" type="ORF">JG688_00017102</name>
</gene>
<feature type="transmembrane region" description="Helical" evidence="6">
    <location>
        <begin position="237"/>
        <end position="260"/>
    </location>
</feature>
<evidence type="ECO:0000313" key="10">
    <source>
        <dbReference type="Proteomes" id="UP000709295"/>
    </source>
</evidence>
<dbReference type="AlphaFoldDB" id="A0A8J5I3G3"/>
<dbReference type="PANTHER" id="PTHR19241">
    <property type="entry name" value="ATP-BINDING CASSETTE TRANSPORTER"/>
    <property type="match status" value="1"/>
</dbReference>
<feature type="transmembrane region" description="Helical" evidence="6">
    <location>
        <begin position="213"/>
        <end position="230"/>
    </location>
</feature>
<evidence type="ECO:0000256" key="4">
    <source>
        <dbReference type="ARBA" id="ARBA00022989"/>
    </source>
</evidence>
<comment type="subcellular location">
    <subcellularLocation>
        <location evidence="1">Membrane</location>
        <topology evidence="1">Multi-pass membrane protein</topology>
    </subcellularLocation>
</comment>
<proteinExistence type="predicted"/>
<feature type="domain" description="CDR ABC transporter" evidence="8">
    <location>
        <begin position="298"/>
        <end position="337"/>
    </location>
</feature>
<evidence type="ECO:0000256" key="5">
    <source>
        <dbReference type="ARBA" id="ARBA00023136"/>
    </source>
</evidence>
<dbReference type="InterPro" id="IPR010929">
    <property type="entry name" value="PDR_CDR_ABC"/>
</dbReference>
<dbReference type="GO" id="GO:0140359">
    <property type="term" value="F:ABC-type transporter activity"/>
    <property type="evidence" value="ECO:0007669"/>
    <property type="project" value="InterPro"/>
</dbReference>
<evidence type="ECO:0000256" key="3">
    <source>
        <dbReference type="ARBA" id="ARBA00022692"/>
    </source>
</evidence>
<evidence type="ECO:0000256" key="1">
    <source>
        <dbReference type="ARBA" id="ARBA00004141"/>
    </source>
</evidence>
<dbReference type="Pfam" id="PF01061">
    <property type="entry name" value="ABC2_membrane"/>
    <property type="match status" value="1"/>
</dbReference>
<keyword evidence="10" id="KW-1185">Reference proteome</keyword>
<comment type="caution">
    <text evidence="9">The sequence shown here is derived from an EMBL/GenBank/DDBJ whole genome shotgun (WGS) entry which is preliminary data.</text>
</comment>
<evidence type="ECO:0000259" key="7">
    <source>
        <dbReference type="Pfam" id="PF01061"/>
    </source>
</evidence>
<dbReference type="GO" id="GO:0005524">
    <property type="term" value="F:ATP binding"/>
    <property type="evidence" value="ECO:0007669"/>
    <property type="project" value="InterPro"/>
</dbReference>